<protein>
    <submittedName>
        <fullName evidence="3">Uncharacterized protein</fullName>
    </submittedName>
</protein>
<sequence>MAPNLSLGMAGTAQASIPYNRRFSDDGYRPDDDAAEDAATRGSHERRSSEAARGFGDSIGESTACKLRAAGIDNYAKLSAKYVALAKPYVIGSAANKQAFSQWLASVGVNSRRHSIVCFVHEQHLFMEGSEDVEQQRSGGAQHDAWISEEAPPRKEPQARRRSSLDAEHGSAQRRGTATALSHDAPARCMSAHERGEERGQAVAAASQPKGIVKQLEVMERHPNHPIVESAGCAVMAAIVMLAVYGIYLFAR</sequence>
<evidence type="ECO:0000313" key="4">
    <source>
        <dbReference type="Proteomes" id="UP000664859"/>
    </source>
</evidence>
<feature type="region of interest" description="Disordered" evidence="1">
    <location>
        <begin position="130"/>
        <end position="207"/>
    </location>
</feature>
<evidence type="ECO:0000313" key="3">
    <source>
        <dbReference type="EMBL" id="KAG5181213.1"/>
    </source>
</evidence>
<comment type="caution">
    <text evidence="3">The sequence shown here is derived from an EMBL/GenBank/DDBJ whole genome shotgun (WGS) entry which is preliminary data.</text>
</comment>
<feature type="compositionally biased region" description="Basic and acidic residues" evidence="1">
    <location>
        <begin position="22"/>
        <end position="50"/>
    </location>
</feature>
<evidence type="ECO:0000256" key="2">
    <source>
        <dbReference type="SAM" id="Phobius"/>
    </source>
</evidence>
<keyword evidence="4" id="KW-1185">Reference proteome</keyword>
<feature type="region of interest" description="Disordered" evidence="1">
    <location>
        <begin position="20"/>
        <end position="55"/>
    </location>
</feature>
<accession>A0A835YV16</accession>
<evidence type="ECO:0000256" key="1">
    <source>
        <dbReference type="SAM" id="MobiDB-lite"/>
    </source>
</evidence>
<dbReference type="Proteomes" id="UP000664859">
    <property type="component" value="Unassembled WGS sequence"/>
</dbReference>
<dbReference type="EMBL" id="JAFCMP010000334">
    <property type="protein sequence ID" value="KAG5181213.1"/>
    <property type="molecule type" value="Genomic_DNA"/>
</dbReference>
<feature type="compositionally biased region" description="Basic and acidic residues" evidence="1">
    <location>
        <begin position="191"/>
        <end position="200"/>
    </location>
</feature>
<name>A0A835YV16_9STRA</name>
<feature type="transmembrane region" description="Helical" evidence="2">
    <location>
        <begin position="227"/>
        <end position="251"/>
    </location>
</feature>
<keyword evidence="2" id="KW-0812">Transmembrane</keyword>
<reference evidence="3" key="1">
    <citation type="submission" date="2021-02" db="EMBL/GenBank/DDBJ databases">
        <title>First Annotated Genome of the Yellow-green Alga Tribonema minus.</title>
        <authorList>
            <person name="Mahan K.M."/>
        </authorList>
    </citation>
    <scope>NUCLEOTIDE SEQUENCE</scope>
    <source>
        <strain evidence="3">UTEX B ZZ1240</strain>
    </source>
</reference>
<gene>
    <name evidence="3" type="ORF">JKP88DRAFT_241485</name>
</gene>
<dbReference type="AlphaFoldDB" id="A0A835YV16"/>
<feature type="compositionally biased region" description="Basic and acidic residues" evidence="1">
    <location>
        <begin position="151"/>
        <end position="171"/>
    </location>
</feature>
<keyword evidence="2" id="KW-0472">Membrane</keyword>
<proteinExistence type="predicted"/>
<organism evidence="3 4">
    <name type="scientific">Tribonema minus</name>
    <dbReference type="NCBI Taxonomy" id="303371"/>
    <lineage>
        <taxon>Eukaryota</taxon>
        <taxon>Sar</taxon>
        <taxon>Stramenopiles</taxon>
        <taxon>Ochrophyta</taxon>
        <taxon>PX clade</taxon>
        <taxon>Xanthophyceae</taxon>
        <taxon>Tribonematales</taxon>
        <taxon>Tribonemataceae</taxon>
        <taxon>Tribonema</taxon>
    </lineage>
</organism>
<keyword evidence="2" id="KW-1133">Transmembrane helix</keyword>